<dbReference type="AlphaFoldDB" id="A0A382JIQ2"/>
<gene>
    <name evidence="1" type="ORF">METZ01_LOCUS263897</name>
</gene>
<accession>A0A382JIQ2</accession>
<organism evidence="1">
    <name type="scientific">marine metagenome</name>
    <dbReference type="NCBI Taxonomy" id="408172"/>
    <lineage>
        <taxon>unclassified sequences</taxon>
        <taxon>metagenomes</taxon>
        <taxon>ecological metagenomes</taxon>
    </lineage>
</organism>
<proteinExistence type="predicted"/>
<evidence type="ECO:0000313" key="1">
    <source>
        <dbReference type="EMBL" id="SVC11043.1"/>
    </source>
</evidence>
<protein>
    <submittedName>
        <fullName evidence="1">Uncharacterized protein</fullName>
    </submittedName>
</protein>
<sequence>MFASWYGSLRSAKAVNAAAGGGLDEVIDRAETRSWIAESLKRLPPSMSWPEKKYPYIDTW</sequence>
<name>A0A382JIQ2_9ZZZZ</name>
<dbReference type="EMBL" id="UINC01074142">
    <property type="protein sequence ID" value="SVC11043.1"/>
    <property type="molecule type" value="Genomic_DNA"/>
</dbReference>
<reference evidence="1" key="1">
    <citation type="submission" date="2018-05" db="EMBL/GenBank/DDBJ databases">
        <authorList>
            <person name="Lanie J.A."/>
            <person name="Ng W.-L."/>
            <person name="Kazmierczak K.M."/>
            <person name="Andrzejewski T.M."/>
            <person name="Davidsen T.M."/>
            <person name="Wayne K.J."/>
            <person name="Tettelin H."/>
            <person name="Glass J.I."/>
            <person name="Rusch D."/>
            <person name="Podicherti R."/>
            <person name="Tsui H.-C.T."/>
            <person name="Winkler M.E."/>
        </authorList>
    </citation>
    <scope>NUCLEOTIDE SEQUENCE</scope>
</reference>